<evidence type="ECO:0000259" key="3">
    <source>
        <dbReference type="Pfam" id="PF18705"/>
    </source>
</evidence>
<dbReference type="InterPro" id="IPR025436">
    <property type="entry name" value="DUF4179"/>
</dbReference>
<name>A0A5D4SKT3_9BACI</name>
<organism evidence="4 5">
    <name type="scientific">Bacillus infantis</name>
    <dbReference type="NCBI Taxonomy" id="324767"/>
    <lineage>
        <taxon>Bacteria</taxon>
        <taxon>Bacillati</taxon>
        <taxon>Bacillota</taxon>
        <taxon>Bacilli</taxon>
        <taxon>Bacillales</taxon>
        <taxon>Bacillaceae</taxon>
        <taxon>Bacillus</taxon>
    </lineage>
</organism>
<keyword evidence="1" id="KW-0812">Transmembrane</keyword>
<feature type="transmembrane region" description="Helical" evidence="1">
    <location>
        <begin position="47"/>
        <end position="64"/>
    </location>
</feature>
<proteinExistence type="predicted"/>
<feature type="domain" description="DUF5643" evidence="3">
    <location>
        <begin position="223"/>
        <end position="327"/>
    </location>
</feature>
<accession>A0A5D4SKT3</accession>
<dbReference type="RefSeq" id="WP_148950640.1">
    <property type="nucleotide sequence ID" value="NZ_JAWPEO010000008.1"/>
</dbReference>
<keyword evidence="1" id="KW-0472">Membrane</keyword>
<dbReference type="Pfam" id="PF13786">
    <property type="entry name" value="DUF4179"/>
    <property type="match status" value="1"/>
</dbReference>
<evidence type="ECO:0000313" key="5">
    <source>
        <dbReference type="Proteomes" id="UP000323732"/>
    </source>
</evidence>
<protein>
    <submittedName>
        <fullName evidence="4">DUF4179 domain-containing protein</fullName>
    </submittedName>
</protein>
<evidence type="ECO:0000313" key="4">
    <source>
        <dbReference type="EMBL" id="TYS62306.1"/>
    </source>
</evidence>
<comment type="caution">
    <text evidence="4">The sequence shown here is derived from an EMBL/GenBank/DDBJ whole genome shotgun (WGS) entry which is preliminary data.</text>
</comment>
<dbReference type="Pfam" id="PF18705">
    <property type="entry name" value="DUF5643"/>
    <property type="match status" value="1"/>
</dbReference>
<dbReference type="AlphaFoldDB" id="A0A5D4SKT3"/>
<dbReference type="InterPro" id="IPR040680">
    <property type="entry name" value="DUF5643"/>
</dbReference>
<dbReference type="EMBL" id="VTES01000005">
    <property type="protein sequence ID" value="TYS62306.1"/>
    <property type="molecule type" value="Genomic_DNA"/>
</dbReference>
<evidence type="ECO:0000256" key="1">
    <source>
        <dbReference type="SAM" id="Phobius"/>
    </source>
</evidence>
<evidence type="ECO:0000259" key="2">
    <source>
        <dbReference type="Pfam" id="PF13786"/>
    </source>
</evidence>
<sequence length="436" mass="48630">MFSNEERELDRSRKELDRLMVSNELADQAIMAGIRQAKAAGRKRKKYASLFTAGAAALILLFSVKGGSTMAEYFSKMPGLEKVMELVSGDRGLMAAAENEYIQKIGASAEHNGIKATLDSAIYDEQALILFYSYEAENKTADVYTTDITLLDREGNKLPYQANHGTFWTADREDLHEIRFQLDDAADLPDELSLSMGFTVNDSRQSESVVLPFALDKEKLAEKKVYSLNKTVTVEGQKMTVKDVSIYPSQTAVSIAFDPDNTKKIFGFNDLHIADENGGKWKANHVKDEKVNDNETVIYLESSYFADPKELYLRFNSIRALDKDELIVRVNPSDNKIIKAPKDGKLKSASVFKDELQLKLEAPFSFLDTMIFMHAADLEGRTIGEGLSFGAGGSPVDQEITYYVPYPKEEAGDQDILLELLDYPASINGNAEIKLK</sequence>
<gene>
    <name evidence="4" type="ORF">FZD47_19785</name>
</gene>
<dbReference type="Gene3D" id="2.60.40.1630">
    <property type="entry name" value="bacillus anthracis domain"/>
    <property type="match status" value="1"/>
</dbReference>
<keyword evidence="1" id="KW-1133">Transmembrane helix</keyword>
<reference evidence="4 5" key="1">
    <citation type="submission" date="2019-08" db="EMBL/GenBank/DDBJ databases">
        <title>Bacillus genomes from the desert of Cuatro Cienegas, Coahuila.</title>
        <authorList>
            <person name="Olmedo-Alvarez G."/>
        </authorList>
    </citation>
    <scope>NUCLEOTIDE SEQUENCE [LARGE SCALE GENOMIC DNA]</scope>
    <source>
        <strain evidence="4 5">CH37_1T</strain>
    </source>
</reference>
<dbReference type="Proteomes" id="UP000323732">
    <property type="component" value="Unassembled WGS sequence"/>
</dbReference>
<feature type="domain" description="DUF4179" evidence="2">
    <location>
        <begin position="43"/>
        <end position="135"/>
    </location>
</feature>